<dbReference type="Pfam" id="PF13411">
    <property type="entry name" value="MerR_1"/>
    <property type="match status" value="1"/>
</dbReference>
<dbReference type="STRING" id="1122192.SAMN02745673_03480"/>
<dbReference type="GO" id="GO:0003700">
    <property type="term" value="F:DNA-binding transcription factor activity"/>
    <property type="evidence" value="ECO:0007669"/>
    <property type="project" value="InterPro"/>
</dbReference>
<dbReference type="SMART" id="SM00422">
    <property type="entry name" value="HTH_MERR"/>
    <property type="match status" value="1"/>
</dbReference>
<dbReference type="Gene3D" id="1.10.1660.10">
    <property type="match status" value="1"/>
</dbReference>
<dbReference type="EMBL" id="FUWS01000009">
    <property type="protein sequence ID" value="SKA26850.1"/>
    <property type="molecule type" value="Genomic_DNA"/>
</dbReference>
<keyword evidence="4" id="KW-1185">Reference proteome</keyword>
<feature type="domain" description="HTH merR-type" evidence="2">
    <location>
        <begin position="1"/>
        <end position="70"/>
    </location>
</feature>
<gene>
    <name evidence="3" type="ORF">SAMN02745673_03480</name>
</gene>
<proteinExistence type="predicted"/>
<dbReference type="RefSeq" id="WP_078762736.1">
    <property type="nucleotide sequence ID" value="NZ_FUWS01000009.1"/>
</dbReference>
<evidence type="ECO:0000313" key="4">
    <source>
        <dbReference type="Proteomes" id="UP000190637"/>
    </source>
</evidence>
<evidence type="ECO:0000259" key="2">
    <source>
        <dbReference type="PROSITE" id="PS50937"/>
    </source>
</evidence>
<name>A0A1T4SEV1_9ACTN</name>
<dbReference type="PANTHER" id="PTHR30204:SF98">
    <property type="entry name" value="HTH-TYPE TRANSCRIPTIONAL REGULATOR ADHR"/>
    <property type="match status" value="1"/>
</dbReference>
<protein>
    <submittedName>
        <fullName evidence="3">Predicted transcriptional regulators</fullName>
    </submittedName>
</protein>
<dbReference type="InterPro" id="IPR000551">
    <property type="entry name" value="MerR-type_HTH_dom"/>
</dbReference>
<dbReference type="InterPro" id="IPR009061">
    <property type="entry name" value="DNA-bd_dom_put_sf"/>
</dbReference>
<dbReference type="PANTHER" id="PTHR30204">
    <property type="entry name" value="REDOX-CYCLING DRUG-SENSING TRANSCRIPTIONAL ACTIVATOR SOXR"/>
    <property type="match status" value="1"/>
</dbReference>
<accession>A0A1T4SEV1</accession>
<dbReference type="GO" id="GO:0003677">
    <property type="term" value="F:DNA binding"/>
    <property type="evidence" value="ECO:0007669"/>
    <property type="project" value="UniProtKB-KW"/>
</dbReference>
<dbReference type="AlphaFoldDB" id="A0A1T4SEV1"/>
<organism evidence="3 4">
    <name type="scientific">Marinactinospora thermotolerans DSM 45154</name>
    <dbReference type="NCBI Taxonomy" id="1122192"/>
    <lineage>
        <taxon>Bacteria</taxon>
        <taxon>Bacillati</taxon>
        <taxon>Actinomycetota</taxon>
        <taxon>Actinomycetes</taxon>
        <taxon>Streptosporangiales</taxon>
        <taxon>Nocardiopsidaceae</taxon>
        <taxon>Marinactinospora</taxon>
    </lineage>
</organism>
<dbReference type="OrthoDB" id="5242095at2"/>
<dbReference type="SUPFAM" id="SSF46955">
    <property type="entry name" value="Putative DNA-binding domain"/>
    <property type="match status" value="1"/>
</dbReference>
<dbReference type="PROSITE" id="PS50937">
    <property type="entry name" value="HTH_MERR_2"/>
    <property type="match status" value="1"/>
</dbReference>
<dbReference type="InterPro" id="IPR047057">
    <property type="entry name" value="MerR_fam"/>
</dbReference>
<sequence length="213" mass="23111">MRISELSRASGVPVATIKYYLREGLLPRGETTSATQAVYSSAHLRRLRLIRALAEVGDVPLARIRGVLDAVDDEQIGPHLLLGTALYQLDSDAPAEEDDSADQARQTAERLLSGLGWRTYSGSPARGRLVRALATLDRLGLTIPPEVLSRYAELAHEAAERDLELLDAAAPREEIVERAIAITVLMEQTFTALHRMAQEDISAGRFGTGAPGC</sequence>
<dbReference type="Proteomes" id="UP000190637">
    <property type="component" value="Unassembled WGS sequence"/>
</dbReference>
<reference evidence="3 4" key="1">
    <citation type="submission" date="2017-02" db="EMBL/GenBank/DDBJ databases">
        <authorList>
            <person name="Peterson S.W."/>
        </authorList>
    </citation>
    <scope>NUCLEOTIDE SEQUENCE [LARGE SCALE GENOMIC DNA]</scope>
    <source>
        <strain evidence="3 4">DSM 45154</strain>
    </source>
</reference>
<dbReference type="PRINTS" id="PR00040">
    <property type="entry name" value="HTHMERR"/>
</dbReference>
<evidence type="ECO:0000313" key="3">
    <source>
        <dbReference type="EMBL" id="SKA26850.1"/>
    </source>
</evidence>
<evidence type="ECO:0000256" key="1">
    <source>
        <dbReference type="ARBA" id="ARBA00023125"/>
    </source>
</evidence>
<keyword evidence="1" id="KW-0238">DNA-binding</keyword>